<gene>
    <name evidence="1" type="primary">Necator_2022.05.29.01.07.g43</name>
    <name evidence="1" type="ORF">RB195_026491</name>
</gene>
<keyword evidence="2" id="KW-1185">Reference proteome</keyword>
<proteinExistence type="predicted"/>
<evidence type="ECO:0000313" key="1">
    <source>
        <dbReference type="EMBL" id="KAK6767251.1"/>
    </source>
</evidence>
<comment type="caution">
    <text evidence="1">The sequence shown here is derived from an EMBL/GenBank/DDBJ whole genome shotgun (WGS) entry which is preliminary data.</text>
</comment>
<protein>
    <submittedName>
        <fullName evidence="1">Uncharacterized protein</fullName>
    </submittedName>
</protein>
<name>A0ABR1EZJ5_NECAM</name>
<accession>A0ABR1EZJ5</accession>
<evidence type="ECO:0000313" key="2">
    <source>
        <dbReference type="Proteomes" id="UP001303046"/>
    </source>
</evidence>
<organism evidence="1 2">
    <name type="scientific">Necator americanus</name>
    <name type="common">Human hookworm</name>
    <dbReference type="NCBI Taxonomy" id="51031"/>
    <lineage>
        <taxon>Eukaryota</taxon>
        <taxon>Metazoa</taxon>
        <taxon>Ecdysozoa</taxon>
        <taxon>Nematoda</taxon>
        <taxon>Chromadorea</taxon>
        <taxon>Rhabditida</taxon>
        <taxon>Rhabditina</taxon>
        <taxon>Rhabditomorpha</taxon>
        <taxon>Strongyloidea</taxon>
        <taxon>Ancylostomatidae</taxon>
        <taxon>Bunostominae</taxon>
        <taxon>Necator</taxon>
    </lineage>
</organism>
<reference evidence="1 2" key="1">
    <citation type="submission" date="2023-08" db="EMBL/GenBank/DDBJ databases">
        <title>A Necator americanus chromosomal reference genome.</title>
        <authorList>
            <person name="Ilik V."/>
            <person name="Petrzelkova K.J."/>
            <person name="Pardy F."/>
            <person name="Fuh T."/>
            <person name="Niatou-Singa F.S."/>
            <person name="Gouil Q."/>
            <person name="Baker L."/>
            <person name="Ritchie M.E."/>
            <person name="Jex A.R."/>
            <person name="Gazzola D."/>
            <person name="Li H."/>
            <person name="Toshio Fujiwara R."/>
            <person name="Zhan B."/>
            <person name="Aroian R.V."/>
            <person name="Pafco B."/>
            <person name="Schwarz E.M."/>
        </authorList>
    </citation>
    <scope>NUCLEOTIDE SEQUENCE [LARGE SCALE GENOMIC DNA]</scope>
    <source>
        <strain evidence="1 2">Aroian</strain>
        <tissue evidence="1">Whole animal</tissue>
    </source>
</reference>
<sequence length="84" mass="9403">MRSFSIDSEAPQQKQSHRFATSRLCLYKYDGARNPPHHHGKEQGMVDAVLYALIKPGGDFTYTSAIMDGCFNTFAIRAAENHVV</sequence>
<dbReference type="EMBL" id="JAVFWL010000007">
    <property type="protein sequence ID" value="KAK6767251.1"/>
    <property type="molecule type" value="Genomic_DNA"/>
</dbReference>
<dbReference type="Proteomes" id="UP001303046">
    <property type="component" value="Unassembled WGS sequence"/>
</dbReference>